<keyword evidence="2" id="KW-1133">Transmembrane helix</keyword>
<name>A0A7S2XKY8_9STRA</name>
<dbReference type="InterPro" id="IPR051681">
    <property type="entry name" value="Ser/Thr_Kinases-Pseudokinases"/>
</dbReference>
<dbReference type="EMBL" id="HBHQ01008490">
    <property type="protein sequence ID" value="CAD9813844.1"/>
    <property type="molecule type" value="Transcribed_RNA"/>
</dbReference>
<dbReference type="PANTHER" id="PTHR44329">
    <property type="entry name" value="SERINE/THREONINE-PROTEIN KINASE TNNI3K-RELATED"/>
    <property type="match status" value="1"/>
</dbReference>
<feature type="compositionally biased region" description="Polar residues" evidence="1">
    <location>
        <begin position="17"/>
        <end position="33"/>
    </location>
</feature>
<dbReference type="SUPFAM" id="SSF56112">
    <property type="entry name" value="Protein kinase-like (PK-like)"/>
    <property type="match status" value="1"/>
</dbReference>
<dbReference type="Gene3D" id="1.10.510.10">
    <property type="entry name" value="Transferase(Phosphotransferase) domain 1"/>
    <property type="match status" value="1"/>
</dbReference>
<evidence type="ECO:0000256" key="2">
    <source>
        <dbReference type="SAM" id="Phobius"/>
    </source>
</evidence>
<dbReference type="Pfam" id="PF07714">
    <property type="entry name" value="PK_Tyr_Ser-Thr"/>
    <property type="match status" value="1"/>
</dbReference>
<dbReference type="SMART" id="SM00220">
    <property type="entry name" value="S_TKc"/>
    <property type="match status" value="1"/>
</dbReference>
<accession>A0A7S2XKY8</accession>
<feature type="region of interest" description="Disordered" evidence="1">
    <location>
        <begin position="121"/>
        <end position="151"/>
    </location>
</feature>
<keyword evidence="2" id="KW-0472">Membrane</keyword>
<evidence type="ECO:0000259" key="3">
    <source>
        <dbReference type="PROSITE" id="PS50011"/>
    </source>
</evidence>
<keyword evidence="2" id="KW-0812">Transmembrane</keyword>
<evidence type="ECO:0000256" key="1">
    <source>
        <dbReference type="SAM" id="MobiDB-lite"/>
    </source>
</evidence>
<gene>
    <name evidence="4" type="ORF">ASEP1449_LOCUS5669</name>
</gene>
<dbReference type="InterPro" id="IPR001245">
    <property type="entry name" value="Ser-Thr/Tyr_kinase_cat_dom"/>
</dbReference>
<evidence type="ECO:0000313" key="4">
    <source>
        <dbReference type="EMBL" id="CAD9813844.1"/>
    </source>
</evidence>
<dbReference type="GO" id="GO:0005524">
    <property type="term" value="F:ATP binding"/>
    <property type="evidence" value="ECO:0007669"/>
    <property type="project" value="InterPro"/>
</dbReference>
<reference evidence="4" key="1">
    <citation type="submission" date="2021-01" db="EMBL/GenBank/DDBJ databases">
        <authorList>
            <person name="Corre E."/>
            <person name="Pelletier E."/>
            <person name="Niang G."/>
            <person name="Scheremetjew M."/>
            <person name="Finn R."/>
            <person name="Kale V."/>
            <person name="Holt S."/>
            <person name="Cochrane G."/>
            <person name="Meng A."/>
            <person name="Brown T."/>
            <person name="Cohen L."/>
        </authorList>
    </citation>
    <scope>NUCLEOTIDE SEQUENCE</scope>
    <source>
        <strain evidence="4">CCMP2084</strain>
    </source>
</reference>
<organism evidence="4">
    <name type="scientific">Attheya septentrionalis</name>
    <dbReference type="NCBI Taxonomy" id="420275"/>
    <lineage>
        <taxon>Eukaryota</taxon>
        <taxon>Sar</taxon>
        <taxon>Stramenopiles</taxon>
        <taxon>Ochrophyta</taxon>
        <taxon>Bacillariophyta</taxon>
        <taxon>Coscinodiscophyceae</taxon>
        <taxon>Chaetocerotophycidae</taxon>
        <taxon>Chaetocerotales</taxon>
        <taxon>Attheyaceae</taxon>
        <taxon>Attheya</taxon>
    </lineage>
</organism>
<sequence>MNIRKRGGLSQEPLPLTTDSSTQEGPRNQQQARSSRRKRFTFANFLLCFLVAGLFVVGIVTSFHSNAETFMLQGPSDMIQPNNIRTAPMRSTNAKQILMIHPLQLQYDVLLNTVHEIQNGPTIIDDQEPEPPMESSWDLPYDDSSDDSSDDDKCHFVNENHNRSFPTCSRVHETNTQDMEFINCGGSRCAFKVKDDGSSQASFVFKIQKYRKDMEERRFEKARVDGLVMERATASPFIATVYGNCGVSQILEHSNGGNLHDLIKIARLGKKDRMKPLDKLKILIHIASAVTDIHDDPVSIVHGDLCCHQFLFIDGIYKLNDFHMSQFKRQTTQNQTCDARTSFNSGMRIVHAPEEITYLPANLEKADIYMMGQVMFYVFAKKWIYEGISGERGLKMLADGKLTSFPSGLDMGVRANAVMKDAILSCWKYDPADRPTARSIRDFLLKELSAMEGRTITPGDESLRITIPPLPNDHRYTDSDMETAREKPLRMKFNQ</sequence>
<feature type="transmembrane region" description="Helical" evidence="2">
    <location>
        <begin position="42"/>
        <end position="63"/>
    </location>
</feature>
<feature type="compositionally biased region" description="Acidic residues" evidence="1">
    <location>
        <begin position="140"/>
        <end position="150"/>
    </location>
</feature>
<dbReference type="InterPro" id="IPR011009">
    <property type="entry name" value="Kinase-like_dom_sf"/>
</dbReference>
<feature type="domain" description="Protein kinase" evidence="3">
    <location>
        <begin position="176"/>
        <end position="444"/>
    </location>
</feature>
<dbReference type="PANTHER" id="PTHR44329:SF214">
    <property type="entry name" value="PROTEIN KINASE DOMAIN-CONTAINING PROTEIN"/>
    <property type="match status" value="1"/>
</dbReference>
<dbReference type="InterPro" id="IPR000719">
    <property type="entry name" value="Prot_kinase_dom"/>
</dbReference>
<dbReference type="PROSITE" id="PS50011">
    <property type="entry name" value="PROTEIN_KINASE_DOM"/>
    <property type="match status" value="1"/>
</dbReference>
<protein>
    <recommendedName>
        <fullName evidence="3">Protein kinase domain-containing protein</fullName>
    </recommendedName>
</protein>
<dbReference type="AlphaFoldDB" id="A0A7S2XKY8"/>
<feature type="region of interest" description="Disordered" evidence="1">
    <location>
        <begin position="1"/>
        <end position="35"/>
    </location>
</feature>
<dbReference type="GO" id="GO:0004674">
    <property type="term" value="F:protein serine/threonine kinase activity"/>
    <property type="evidence" value="ECO:0007669"/>
    <property type="project" value="TreeGrafter"/>
</dbReference>
<proteinExistence type="predicted"/>